<feature type="compositionally biased region" description="Basic residues" evidence="1">
    <location>
        <begin position="87"/>
        <end position="98"/>
    </location>
</feature>
<feature type="compositionally biased region" description="Acidic residues" evidence="1">
    <location>
        <begin position="635"/>
        <end position="653"/>
    </location>
</feature>
<dbReference type="GO" id="GO:0072344">
    <property type="term" value="P:rescue of stalled ribosome"/>
    <property type="evidence" value="ECO:0007669"/>
    <property type="project" value="TreeGrafter"/>
</dbReference>
<dbReference type="HOGENOM" id="CLU_008321_1_1_1"/>
<feature type="region of interest" description="Disordered" evidence="1">
    <location>
        <begin position="1"/>
        <end position="119"/>
    </location>
</feature>
<dbReference type="Pfam" id="PF04910">
    <property type="entry name" value="Tcf25"/>
    <property type="match status" value="1"/>
</dbReference>
<dbReference type="AlphaFoldDB" id="S9R2P0"/>
<dbReference type="InterPro" id="IPR006994">
    <property type="entry name" value="TCF25/Rqc1"/>
</dbReference>
<dbReference type="GeneID" id="25029377"/>
<dbReference type="GO" id="GO:1990112">
    <property type="term" value="C:RQC complex"/>
    <property type="evidence" value="ECO:0007669"/>
    <property type="project" value="TreeGrafter"/>
</dbReference>
<dbReference type="EMBL" id="KE503207">
    <property type="protein sequence ID" value="EPX72630.1"/>
    <property type="molecule type" value="Genomic_DNA"/>
</dbReference>
<evidence type="ECO:0000256" key="1">
    <source>
        <dbReference type="SAM" id="MobiDB-lite"/>
    </source>
</evidence>
<feature type="region of interest" description="Disordered" evidence="1">
    <location>
        <begin position="635"/>
        <end position="662"/>
    </location>
</feature>
<dbReference type="PANTHER" id="PTHR22684:SF0">
    <property type="entry name" value="RIBOSOME QUALITY CONTROL COMPLEX SUBUNIT TCF25"/>
    <property type="match status" value="1"/>
</dbReference>
<feature type="region of interest" description="Disordered" evidence="1">
    <location>
        <begin position="572"/>
        <end position="595"/>
    </location>
</feature>
<gene>
    <name evidence="2" type="ORF">SOCG_00393</name>
</gene>
<accession>S9R2P0</accession>
<evidence type="ECO:0000313" key="3">
    <source>
        <dbReference type="Proteomes" id="UP000016088"/>
    </source>
</evidence>
<reference evidence="2 3" key="1">
    <citation type="journal article" date="2011" name="Science">
        <title>Comparative functional genomics of the fission yeasts.</title>
        <authorList>
            <person name="Rhind N."/>
            <person name="Chen Z."/>
            <person name="Yassour M."/>
            <person name="Thompson D.A."/>
            <person name="Haas B.J."/>
            <person name="Habib N."/>
            <person name="Wapinski I."/>
            <person name="Roy S."/>
            <person name="Lin M.F."/>
            <person name="Heiman D.I."/>
            <person name="Young S.K."/>
            <person name="Furuya K."/>
            <person name="Guo Y."/>
            <person name="Pidoux A."/>
            <person name="Chen H.M."/>
            <person name="Robbertse B."/>
            <person name="Goldberg J.M."/>
            <person name="Aoki K."/>
            <person name="Bayne E.H."/>
            <person name="Berlin A.M."/>
            <person name="Desjardins C.A."/>
            <person name="Dobbs E."/>
            <person name="Dukaj L."/>
            <person name="Fan L."/>
            <person name="FitzGerald M.G."/>
            <person name="French C."/>
            <person name="Gujja S."/>
            <person name="Hansen K."/>
            <person name="Keifenheim D."/>
            <person name="Levin J.Z."/>
            <person name="Mosher R.A."/>
            <person name="Mueller C.A."/>
            <person name="Pfiffner J."/>
            <person name="Priest M."/>
            <person name="Russ C."/>
            <person name="Smialowska A."/>
            <person name="Swoboda P."/>
            <person name="Sykes S.M."/>
            <person name="Vaughn M."/>
            <person name="Vengrova S."/>
            <person name="Yoder R."/>
            <person name="Zeng Q."/>
            <person name="Allshire R."/>
            <person name="Baulcombe D."/>
            <person name="Birren B.W."/>
            <person name="Brown W."/>
            <person name="Ekwall K."/>
            <person name="Kellis M."/>
            <person name="Leatherwood J."/>
            <person name="Levin H."/>
            <person name="Margalit H."/>
            <person name="Martienssen R."/>
            <person name="Nieduszynski C.A."/>
            <person name="Spatafora J.W."/>
            <person name="Friedman N."/>
            <person name="Dalgaard J.Z."/>
            <person name="Baumann P."/>
            <person name="Niki H."/>
            <person name="Regev A."/>
            <person name="Nusbaum C."/>
        </authorList>
    </citation>
    <scope>NUCLEOTIDE SEQUENCE [LARGE SCALE GENOMIC DNA]</scope>
    <source>
        <strain evidence="3">yFS286</strain>
    </source>
</reference>
<feature type="compositionally biased region" description="Polar residues" evidence="1">
    <location>
        <begin position="582"/>
        <end position="591"/>
    </location>
</feature>
<feature type="compositionally biased region" description="Basic and acidic residues" evidence="1">
    <location>
        <begin position="68"/>
        <end position="77"/>
    </location>
</feature>
<feature type="compositionally biased region" description="Polar residues" evidence="1">
    <location>
        <begin position="48"/>
        <end position="60"/>
    </location>
</feature>
<organism evidence="2 3">
    <name type="scientific">Schizosaccharomyces octosporus (strain yFS286)</name>
    <name type="common">Fission yeast</name>
    <name type="synonym">Octosporomyces octosporus</name>
    <dbReference type="NCBI Taxonomy" id="483514"/>
    <lineage>
        <taxon>Eukaryota</taxon>
        <taxon>Fungi</taxon>
        <taxon>Dikarya</taxon>
        <taxon>Ascomycota</taxon>
        <taxon>Taphrinomycotina</taxon>
        <taxon>Schizosaccharomycetes</taxon>
        <taxon>Schizosaccharomycetales</taxon>
        <taxon>Schizosaccharomycetaceae</taxon>
        <taxon>Schizosaccharomyces</taxon>
    </lineage>
</organism>
<proteinExistence type="predicted"/>
<dbReference type="VEuPathDB" id="FungiDB:SOCG_00393"/>
<dbReference type="OrthoDB" id="205993at2759"/>
<sequence length="662" mass="76451">MSTRALRKLQRRQQEVTFESSDSESDSDNDVSRPNPRKNVLNPFDILNAQTGKTDTNLESDASESENEVEKEKDAKNHYANAEPQKKVKKKKQQKKKKSESTAKNITEQENPKDDNTVDELKEIDEAVAELKLKYGDETKRTTERAPTATEIPNETKLNNELAKLLSVNISFLNPDLEIRKIFGRIVEKRPVNAGRSNVRRRKYVLVQPQEGWPVLARSGLSMRLIEQTPDGLCFFELTQSRAYQEVQETFEFYVQIYDPNNLFMLLRSHPFHIDTLLQVAEIIDQQGDHELPVDLIARALFAFDSALHPKFNLATGNARLPFLFPTNRRLYLCIWRYMQSLQSRGCWRTVFEFCKVLLQLDPSDPYAIGTCIDTYAIRRGEFGWVVYFANYLENTNQITKFPNFFYSSALAMYKMYGDTEETRITILAAIERAPFMLGKLLESVRLPLNQLTIPEPKDPVQELNSELYAMRAHDNWASPDVLTFLQTILKTEKFTLNAVQGQYSDITENLARHLILLNERTLQRFLPQRILQRTIVSFDPLPPDSYTDEPQVFGRDTSRRLANYLSNTLFRNQGENDDDTNNVQEANQDPNHPVHQELMRRLEEDLGDSSSPQRRTFMSNLRSFIANLFVATDEEAAEQNNEESDASELLEESDYHDAIDE</sequence>
<dbReference type="GO" id="GO:1990116">
    <property type="term" value="P:ribosome-associated ubiquitin-dependent protein catabolic process"/>
    <property type="evidence" value="ECO:0007669"/>
    <property type="project" value="EnsemblFungi"/>
</dbReference>
<protein>
    <submittedName>
        <fullName evidence="2">DUF654 family protein</fullName>
    </submittedName>
</protein>
<name>S9R2P0_SCHOY</name>
<dbReference type="Proteomes" id="UP000016088">
    <property type="component" value="Unassembled WGS sequence"/>
</dbReference>
<keyword evidence="3" id="KW-1185">Reference proteome</keyword>
<feature type="compositionally biased region" description="Basic and acidic residues" evidence="1">
    <location>
        <begin position="110"/>
        <end position="119"/>
    </location>
</feature>
<dbReference type="eggNOG" id="KOG2422">
    <property type="taxonomic scope" value="Eukaryota"/>
</dbReference>
<feature type="compositionally biased region" description="Basic residues" evidence="1">
    <location>
        <begin position="1"/>
        <end position="11"/>
    </location>
</feature>
<dbReference type="PANTHER" id="PTHR22684">
    <property type="entry name" value="NULP1-RELATED"/>
    <property type="match status" value="1"/>
</dbReference>
<dbReference type="OMA" id="IWGKMPP"/>
<dbReference type="RefSeq" id="XP_013018267.1">
    <property type="nucleotide sequence ID" value="XM_013162813.1"/>
</dbReference>
<evidence type="ECO:0000313" key="2">
    <source>
        <dbReference type="EMBL" id="EPX72630.1"/>
    </source>
</evidence>